<evidence type="ECO:0000256" key="3">
    <source>
        <dbReference type="ARBA" id="ARBA00022692"/>
    </source>
</evidence>
<comment type="caution">
    <text evidence="7">The sequence shown here is derived from an EMBL/GenBank/DDBJ whole genome shotgun (WGS) entry which is preliminary data.</text>
</comment>
<dbReference type="EMBL" id="BAABHF010000026">
    <property type="protein sequence ID" value="GAA4502124.1"/>
    <property type="molecule type" value="Genomic_DNA"/>
</dbReference>
<evidence type="ECO:0000313" key="8">
    <source>
        <dbReference type="Proteomes" id="UP001500503"/>
    </source>
</evidence>
<feature type="transmembrane region" description="Helical" evidence="6">
    <location>
        <begin position="274"/>
        <end position="297"/>
    </location>
</feature>
<keyword evidence="4 6" id="KW-1133">Transmembrane helix</keyword>
<feature type="transmembrane region" description="Helical" evidence="6">
    <location>
        <begin position="246"/>
        <end position="267"/>
    </location>
</feature>
<dbReference type="PANTHER" id="PTHR23513:SF11">
    <property type="entry name" value="STAPHYLOFERRIN A TRANSPORTER"/>
    <property type="match status" value="1"/>
</dbReference>
<evidence type="ECO:0000256" key="6">
    <source>
        <dbReference type="SAM" id="Phobius"/>
    </source>
</evidence>
<sequence>MSWAMRRLIFGRTNAALATALIPTTLTLAVVRATGSAAALGVVLACELVPMLVLLPVAGVVADRFPAQRVVFGADLLRGAAQAAIGVELLRGPARIPELAALSAVTGAGVAFGTPAVRRLVAGVIDGADRLRANARLGVAEGLAQMAAPAAAGGLVLAAGPGWSSLLTAGLFAVSAGTLGGLAPRHAAPYAGRERFTAELREGWRETRRHGWFLTTLAGHGVWHLAAGFLLTLAPVIAVRHLGGDTAWVVIAQAGTAGMLIGVFGAGRLRIRRPLVAVAFGGAAYGLPLAALGIAALAPSRALLAVVAPAYFVAMFGLGVLSPLWETTLQHRIPQDALGRVGSFDALISFASRPLGMTVAAPVAAVTGTAAPLLSLAVLVAGANLAMLLLADVRGYRGSAPGAREQAVVAGAAAVDDA</sequence>
<dbReference type="PANTHER" id="PTHR23513">
    <property type="entry name" value="INTEGRAL MEMBRANE EFFLUX PROTEIN-RELATED"/>
    <property type="match status" value="1"/>
</dbReference>
<reference evidence="8" key="1">
    <citation type="journal article" date="2019" name="Int. J. Syst. Evol. Microbiol.">
        <title>The Global Catalogue of Microorganisms (GCM) 10K type strain sequencing project: providing services to taxonomists for standard genome sequencing and annotation.</title>
        <authorList>
            <consortium name="The Broad Institute Genomics Platform"/>
            <consortium name="The Broad Institute Genome Sequencing Center for Infectious Disease"/>
            <person name="Wu L."/>
            <person name="Ma J."/>
        </authorList>
    </citation>
    <scope>NUCLEOTIDE SEQUENCE [LARGE SCALE GENOMIC DNA]</scope>
    <source>
        <strain evidence="8">JCM 17933</strain>
    </source>
</reference>
<organism evidence="7 8">
    <name type="scientific">Actinoallomurus oryzae</name>
    <dbReference type="NCBI Taxonomy" id="502180"/>
    <lineage>
        <taxon>Bacteria</taxon>
        <taxon>Bacillati</taxon>
        <taxon>Actinomycetota</taxon>
        <taxon>Actinomycetes</taxon>
        <taxon>Streptosporangiales</taxon>
        <taxon>Thermomonosporaceae</taxon>
        <taxon>Actinoallomurus</taxon>
    </lineage>
</organism>
<gene>
    <name evidence="7" type="ORF">GCM10023191_053230</name>
</gene>
<evidence type="ECO:0000256" key="1">
    <source>
        <dbReference type="ARBA" id="ARBA00004651"/>
    </source>
</evidence>
<feature type="transmembrane region" description="Helical" evidence="6">
    <location>
        <begin position="39"/>
        <end position="62"/>
    </location>
</feature>
<keyword evidence="5 6" id="KW-0472">Membrane</keyword>
<evidence type="ECO:0000256" key="4">
    <source>
        <dbReference type="ARBA" id="ARBA00022989"/>
    </source>
</evidence>
<name>A0ABP8QEX2_9ACTN</name>
<evidence type="ECO:0000313" key="7">
    <source>
        <dbReference type="EMBL" id="GAA4502124.1"/>
    </source>
</evidence>
<proteinExistence type="predicted"/>
<dbReference type="SUPFAM" id="SSF103473">
    <property type="entry name" value="MFS general substrate transporter"/>
    <property type="match status" value="1"/>
</dbReference>
<feature type="transmembrane region" description="Helical" evidence="6">
    <location>
        <begin position="211"/>
        <end position="234"/>
    </location>
</feature>
<dbReference type="CDD" id="cd06173">
    <property type="entry name" value="MFS_MefA_like"/>
    <property type="match status" value="1"/>
</dbReference>
<keyword evidence="3 6" id="KW-0812">Transmembrane</keyword>
<dbReference type="Gene3D" id="1.20.1250.20">
    <property type="entry name" value="MFS general substrate transporter like domains"/>
    <property type="match status" value="1"/>
</dbReference>
<evidence type="ECO:0000256" key="5">
    <source>
        <dbReference type="ARBA" id="ARBA00023136"/>
    </source>
</evidence>
<feature type="transmembrane region" description="Helical" evidence="6">
    <location>
        <begin position="303"/>
        <end position="325"/>
    </location>
</feature>
<dbReference type="Pfam" id="PF07690">
    <property type="entry name" value="MFS_1"/>
    <property type="match status" value="1"/>
</dbReference>
<dbReference type="Proteomes" id="UP001500503">
    <property type="component" value="Unassembled WGS sequence"/>
</dbReference>
<keyword evidence="2" id="KW-1003">Cell membrane</keyword>
<dbReference type="InterPro" id="IPR011701">
    <property type="entry name" value="MFS"/>
</dbReference>
<keyword evidence="8" id="KW-1185">Reference proteome</keyword>
<accession>A0ABP8QEX2</accession>
<evidence type="ECO:0000256" key="2">
    <source>
        <dbReference type="ARBA" id="ARBA00022475"/>
    </source>
</evidence>
<protein>
    <submittedName>
        <fullName evidence="7">MFS transporter</fullName>
    </submittedName>
</protein>
<comment type="subcellular location">
    <subcellularLocation>
        <location evidence="1">Cell membrane</location>
        <topology evidence="1">Multi-pass membrane protein</topology>
    </subcellularLocation>
</comment>
<dbReference type="InterPro" id="IPR036259">
    <property type="entry name" value="MFS_trans_sf"/>
</dbReference>